<protein>
    <recommendedName>
        <fullName evidence="4">Heterokaryon incompatibility domain-containing protein</fullName>
    </recommendedName>
</protein>
<gene>
    <name evidence="2" type="ORF">BS50DRAFT_621239</name>
</gene>
<feature type="region of interest" description="Disordered" evidence="1">
    <location>
        <begin position="1"/>
        <end position="36"/>
    </location>
</feature>
<dbReference type="OrthoDB" id="3800849at2759"/>
<accession>A0A2T2NPI5</accession>
<name>A0A2T2NPI5_CORCC</name>
<feature type="compositionally biased region" description="Basic residues" evidence="1">
    <location>
        <begin position="1"/>
        <end position="16"/>
    </location>
</feature>
<proteinExistence type="predicted"/>
<dbReference type="PANTHER" id="PTHR39596">
    <property type="match status" value="1"/>
</dbReference>
<dbReference type="Proteomes" id="UP000240883">
    <property type="component" value="Unassembled WGS sequence"/>
</dbReference>
<evidence type="ECO:0008006" key="4">
    <source>
        <dbReference type="Google" id="ProtNLM"/>
    </source>
</evidence>
<sequence>MDWKKLKPKWKNKKPVHNLESEHEDLSTQDEMNPLQDEEDSAWMAAKKIQDPLNLFPDDPDWYPITIDRVWKDIMETRHLVSTQSLIEEIEDPPPSSVVCVNVHESYVIGKIVEVEKIIQDHSSVLKRLHYCAKASEIKRCPNPTCKSNQVSLERSLLGQSTWFTPIQDWLLQFFSCYLTSIKSNRQSVERRGHLAISICQILQLSRETRRNDPAAQQMLPDRVFYEFMMQITRSMSIYDPDPSARSLISTIYSGLQAPVIIFESDFSKAELQAAELGICKNRLWNVLSLSHRTWYSLPSLMMMVTKAGDDIAQFFKHTDTFGSTMSGPSSSGGIYGHQDCTADLCHFSSMDSTRVVQKHKCSSNTNDNFGCRRILFPEAIRNSAEHLIWNAIEYMDLPTPQIMPQLTQGTYIAISHVWSDGTGAGVEQDGHMNSCLFRYFSDIAIRLQCKGIWWDAISVPTERKLRAQTIRKMHLNYSLARYTVVHDEYLVRFPWANDGTPCLALLLSPWFSRGWTAVELAYSKNVKILFKDPENSGKPLIKDLERDVLANSPFCSLGHVLSSDIIRRLRSQTTNPQSLLWLIELLQTRSTSWPRDRVVIAALLAKVEPEVDVVDMQTHVTQQIITSFERIDMRFLFHGNSTIATSGLLSWCPSNLFFGNTDLYSQPHLGGQKQLRIDKNGKSAEGEFLVMSLSSAPENLQPVALHPSVSRKIQSTFTQMDDYLLATTSADGGVALIVKPMHILNDPKRCIICNWIGVVRGNFAESKWVSDVVIRFSEVQQTDDVLDNSPGWTASNLLRAYNEDHWNPNGLEVNNLYGTIPLRRGYCWNIKTAKWERGNLT</sequence>
<keyword evidence="3" id="KW-1185">Reference proteome</keyword>
<dbReference type="AlphaFoldDB" id="A0A2T2NPI5"/>
<dbReference type="EMBL" id="KZ678135">
    <property type="protein sequence ID" value="PSN67166.1"/>
    <property type="molecule type" value="Genomic_DNA"/>
</dbReference>
<organism evidence="2 3">
    <name type="scientific">Corynespora cassiicola Philippines</name>
    <dbReference type="NCBI Taxonomy" id="1448308"/>
    <lineage>
        <taxon>Eukaryota</taxon>
        <taxon>Fungi</taxon>
        <taxon>Dikarya</taxon>
        <taxon>Ascomycota</taxon>
        <taxon>Pezizomycotina</taxon>
        <taxon>Dothideomycetes</taxon>
        <taxon>Pleosporomycetidae</taxon>
        <taxon>Pleosporales</taxon>
        <taxon>Corynesporascaceae</taxon>
        <taxon>Corynespora</taxon>
    </lineage>
</organism>
<dbReference type="STRING" id="1448308.A0A2T2NPI5"/>
<evidence type="ECO:0000313" key="3">
    <source>
        <dbReference type="Proteomes" id="UP000240883"/>
    </source>
</evidence>
<reference evidence="2 3" key="1">
    <citation type="journal article" date="2018" name="Front. Microbiol.">
        <title>Genome-Wide Analysis of Corynespora cassiicola Leaf Fall Disease Putative Effectors.</title>
        <authorList>
            <person name="Lopez D."/>
            <person name="Ribeiro S."/>
            <person name="Label P."/>
            <person name="Fumanal B."/>
            <person name="Venisse J.S."/>
            <person name="Kohler A."/>
            <person name="de Oliveira R.R."/>
            <person name="Labutti K."/>
            <person name="Lipzen A."/>
            <person name="Lail K."/>
            <person name="Bauer D."/>
            <person name="Ohm R.A."/>
            <person name="Barry K.W."/>
            <person name="Spatafora J."/>
            <person name="Grigoriev I.V."/>
            <person name="Martin F.M."/>
            <person name="Pujade-Renaud V."/>
        </authorList>
    </citation>
    <scope>NUCLEOTIDE SEQUENCE [LARGE SCALE GENOMIC DNA]</scope>
    <source>
        <strain evidence="2 3">Philippines</strain>
    </source>
</reference>
<evidence type="ECO:0000256" key="1">
    <source>
        <dbReference type="SAM" id="MobiDB-lite"/>
    </source>
</evidence>
<feature type="compositionally biased region" description="Basic and acidic residues" evidence="1">
    <location>
        <begin position="17"/>
        <end position="26"/>
    </location>
</feature>
<evidence type="ECO:0000313" key="2">
    <source>
        <dbReference type="EMBL" id="PSN67166.1"/>
    </source>
</evidence>
<dbReference type="PANTHER" id="PTHR39596:SF2">
    <property type="entry name" value="HET DOMAIN PROTEIN (AFU_ORTHOLOGUE AFUA_1G17550)-RELATED"/>
    <property type="match status" value="1"/>
</dbReference>